<evidence type="ECO:0000256" key="2">
    <source>
        <dbReference type="SAM" id="Phobius"/>
    </source>
</evidence>
<feature type="compositionally biased region" description="Pro residues" evidence="1">
    <location>
        <begin position="414"/>
        <end position="460"/>
    </location>
</feature>
<name>F2E1D8_HORVV</name>
<sequence length="590" mass="62865">MRQYLCVLVVLVALALGTLAGSSYQWHRSGVGSPLRQHSDFERVGGVCPKHKIVAGLRFTRGGCHHDNHWEDGVITPKCEPGEHSLQENEGLYLELDCLDAPVALSEHHWVETGVGAPIHDHTEFTRLGAKCPRGFVATGARFVRGGCGLDVSWTQEIKNRNTCSNPSDLTEGLTLQLNCAKLVNADSASFSWHEAGIGAPLASHADFERVGGHCPANQIVTGVSFKRAGCRVHTSWESNGLSSVSLPPCPANTADIEAHEGLVVVLLCGFVEPPPVEEAPVPPPPTPVEEDPTKQLTPKPNPDIMVAYIPYSSALPFHPIDVNLFAAQVTASLNLPPTFLRVSSQNDQRLRVVVSFDLYSPTYLSDSIGTTLIAMVDQHDRVLQGTYLGIPGARVAFAQLVAPEPEPQDPHPTEPVPAEPVPAEPVPAEPVPAEPVPAEPIPAEPVPAGPVPAEPIPAAPVPLSALHSAEASDPQDAEPSDQGLIDIVSVRPPPVQPKPMPSSSSGMSAGTIVAIVLGCVLGALVLVALPLAVLVVRRRRLSVDNAFELNQAFVSGGQEEEGSLGYIMHQPAQPQVFWTGTQYVSIRQQ</sequence>
<organism evidence="4">
    <name type="scientific">Hordeum vulgare subsp. vulgare</name>
    <name type="common">Domesticated barley</name>
    <dbReference type="NCBI Taxonomy" id="112509"/>
    <lineage>
        <taxon>Eukaryota</taxon>
        <taxon>Viridiplantae</taxon>
        <taxon>Streptophyta</taxon>
        <taxon>Embryophyta</taxon>
        <taxon>Tracheophyta</taxon>
        <taxon>Spermatophyta</taxon>
        <taxon>Magnoliopsida</taxon>
        <taxon>Liliopsida</taxon>
        <taxon>Poales</taxon>
        <taxon>Poaceae</taxon>
        <taxon>BOP clade</taxon>
        <taxon>Pooideae</taxon>
        <taxon>Triticodae</taxon>
        <taxon>Triticeae</taxon>
        <taxon>Hordeinae</taxon>
        <taxon>Hordeum</taxon>
    </lineage>
</organism>
<feature type="chain" id="PRO_5003276295" evidence="3">
    <location>
        <begin position="21"/>
        <end position="590"/>
    </location>
</feature>
<feature type="region of interest" description="Disordered" evidence="1">
    <location>
        <begin position="404"/>
        <end position="460"/>
    </location>
</feature>
<feature type="region of interest" description="Disordered" evidence="1">
    <location>
        <begin position="277"/>
        <end position="300"/>
    </location>
</feature>
<dbReference type="EMBL" id="AK369959">
    <property type="protein sequence ID" value="BAK01160.1"/>
    <property type="molecule type" value="mRNA"/>
</dbReference>
<keyword evidence="2" id="KW-0472">Membrane</keyword>
<keyword evidence="3" id="KW-0732">Signal</keyword>
<proteinExistence type="evidence at transcript level"/>
<evidence type="ECO:0000313" key="4">
    <source>
        <dbReference type="EMBL" id="BAK01160.1"/>
    </source>
</evidence>
<keyword evidence="2" id="KW-0812">Transmembrane</keyword>
<feature type="transmembrane region" description="Helical" evidence="2">
    <location>
        <begin position="513"/>
        <end position="537"/>
    </location>
</feature>
<evidence type="ECO:0000256" key="3">
    <source>
        <dbReference type="SAM" id="SignalP"/>
    </source>
</evidence>
<feature type="signal peptide" evidence="3">
    <location>
        <begin position="1"/>
        <end position="20"/>
    </location>
</feature>
<feature type="compositionally biased region" description="Pro residues" evidence="1">
    <location>
        <begin position="277"/>
        <end position="288"/>
    </location>
</feature>
<evidence type="ECO:0000256" key="1">
    <source>
        <dbReference type="SAM" id="MobiDB-lite"/>
    </source>
</evidence>
<protein>
    <submittedName>
        <fullName evidence="4">Predicted protein</fullName>
    </submittedName>
</protein>
<keyword evidence="2" id="KW-1133">Transmembrane helix</keyword>
<dbReference type="AlphaFoldDB" id="F2E1D8"/>
<accession>F2E1D8</accession>
<reference evidence="4" key="1">
    <citation type="journal article" date="2011" name="Plant Physiol.">
        <title>Comprehensive sequence analysis of 24,783 barley full-length cDNAs derived from 12 clone libraries.</title>
        <authorList>
            <person name="Matsumoto T."/>
            <person name="Tanaka T."/>
            <person name="Sakai H."/>
            <person name="Amano N."/>
            <person name="Kanamori H."/>
            <person name="Kurita K."/>
            <person name="Kikuta A."/>
            <person name="Kamiya K."/>
            <person name="Yamamoto M."/>
            <person name="Ikawa H."/>
            <person name="Fujii N."/>
            <person name="Hori K."/>
            <person name="Itoh T."/>
            <person name="Sato K."/>
        </authorList>
    </citation>
    <scope>NUCLEOTIDE SEQUENCE</scope>
    <source>
        <tissue evidence="4">Shoot and root</tissue>
    </source>
</reference>